<accession>A0A6P6Y785</accession>
<dbReference type="GO" id="GO:0022627">
    <property type="term" value="C:cytosolic small ribosomal subunit"/>
    <property type="evidence" value="ECO:0007669"/>
    <property type="project" value="TreeGrafter"/>
</dbReference>
<gene>
    <name evidence="11" type="primary">LOC113794470</name>
</gene>
<evidence type="ECO:0000256" key="1">
    <source>
        <dbReference type="ARBA" id="ARBA00007500"/>
    </source>
</evidence>
<evidence type="ECO:0000259" key="9">
    <source>
        <dbReference type="Pfam" id="PF16121"/>
    </source>
</evidence>
<dbReference type="AlphaFoldDB" id="A0A6P6Y785"/>
<dbReference type="InParanoid" id="A0A6P6Y785"/>
<organism evidence="10 11">
    <name type="scientific">Dermatophagoides pteronyssinus</name>
    <name type="common">European house dust mite</name>
    <dbReference type="NCBI Taxonomy" id="6956"/>
    <lineage>
        <taxon>Eukaryota</taxon>
        <taxon>Metazoa</taxon>
        <taxon>Ecdysozoa</taxon>
        <taxon>Arthropoda</taxon>
        <taxon>Chelicerata</taxon>
        <taxon>Arachnida</taxon>
        <taxon>Acari</taxon>
        <taxon>Acariformes</taxon>
        <taxon>Sarcoptiformes</taxon>
        <taxon>Astigmata</taxon>
        <taxon>Psoroptidia</taxon>
        <taxon>Analgoidea</taxon>
        <taxon>Pyroglyphidae</taxon>
        <taxon>Dermatophagoidinae</taxon>
        <taxon>Dermatophagoides</taxon>
    </lineage>
</organism>
<dbReference type="InterPro" id="IPR038237">
    <property type="entry name" value="Ribosomal_eS4_central_sf"/>
</dbReference>
<reference evidence="11" key="1">
    <citation type="submission" date="2025-08" db="UniProtKB">
        <authorList>
            <consortium name="RefSeq"/>
        </authorList>
    </citation>
    <scope>IDENTIFICATION</scope>
    <source>
        <strain evidence="11">Airmid</strain>
    </source>
</reference>
<dbReference type="CDD" id="cd06087">
    <property type="entry name" value="KOW_RPS4"/>
    <property type="match status" value="1"/>
</dbReference>
<dbReference type="InterPro" id="IPR013843">
    <property type="entry name" value="Ribosomal_eS4_N"/>
</dbReference>
<feature type="domain" description="Small ribosomal subunit protein eS4 N-terminal" evidence="8">
    <location>
        <begin position="4"/>
        <end position="39"/>
    </location>
</feature>
<dbReference type="InterPro" id="IPR018199">
    <property type="entry name" value="Ribosomal_eS4_N_CS"/>
</dbReference>
<keyword evidence="3 6" id="KW-0694">RNA-binding</keyword>
<dbReference type="GO" id="GO:0019843">
    <property type="term" value="F:rRNA binding"/>
    <property type="evidence" value="ECO:0007669"/>
    <property type="project" value="UniProtKB-UniRule"/>
</dbReference>
<evidence type="ECO:0000256" key="2">
    <source>
        <dbReference type="ARBA" id="ARBA00022730"/>
    </source>
</evidence>
<dbReference type="InterPro" id="IPR013845">
    <property type="entry name" value="Ribosomal_eS4_central_region"/>
</dbReference>
<evidence type="ECO:0000313" key="11">
    <source>
        <dbReference type="RefSeq" id="XP_027200389.1"/>
    </source>
</evidence>
<dbReference type="FunFam" id="2.40.50.740:FF:000001">
    <property type="entry name" value="40S ribosomal protein S4"/>
    <property type="match status" value="1"/>
</dbReference>
<dbReference type="InterPro" id="IPR032277">
    <property type="entry name" value="Ribosomal_eS4_C"/>
</dbReference>
<keyword evidence="5 6" id="KW-0687">Ribonucleoprotein</keyword>
<dbReference type="Gene3D" id="3.10.290.10">
    <property type="entry name" value="RNA-binding S4 domain"/>
    <property type="match status" value="1"/>
</dbReference>
<dbReference type="KEGG" id="dpte:113794470"/>
<protein>
    <recommendedName>
        <fullName evidence="6">40S ribosomal protein S4</fullName>
    </recommendedName>
</protein>
<dbReference type="PROSITE" id="PS00528">
    <property type="entry name" value="RIBOSOMAL_S4E"/>
    <property type="match status" value="1"/>
</dbReference>
<dbReference type="PANTHER" id="PTHR11581:SF0">
    <property type="entry name" value="SMALL RIBOSOMAL SUBUNIT PROTEIN ES4"/>
    <property type="match status" value="1"/>
</dbReference>
<evidence type="ECO:0000313" key="10">
    <source>
        <dbReference type="Proteomes" id="UP000515146"/>
    </source>
</evidence>
<keyword evidence="4 6" id="KW-0689">Ribosomal protein</keyword>
<dbReference type="OrthoDB" id="1109245at2759"/>
<dbReference type="InterPro" id="IPR014722">
    <property type="entry name" value="Rib_uL2_dom2"/>
</dbReference>
<sequence length="260" mass="29179">MAGGPKKHLKRIATPKHWCLDKLSGVYAPKPSAGPHKLRECVPLAVLLRNKLKYALSYDEVKLIVMQRLIKIDQVVRTDRRFPVGFQDVVSIEKCNEHFRMLYDTKGRFVAHRVKPEEAQYKLCRVRRVEIGSKGIPYAYFHDGRTLRYPHPDVKVNDTIKYDLANKKALDHFSFGVGALVMIVGGHSCGRIGTVTEIKSTPGSKKIVHCADAAGAVFTTVSENVFVIGSQNVSAITLEEEKGVRKSIVEEQSKRYTVFA</sequence>
<dbReference type="HAMAP" id="MF_00485">
    <property type="entry name" value="Ribosomal_eS4"/>
    <property type="match status" value="1"/>
</dbReference>
<evidence type="ECO:0000256" key="6">
    <source>
        <dbReference type="PIRNR" id="PIRNR002116"/>
    </source>
</evidence>
<dbReference type="InterPro" id="IPR036986">
    <property type="entry name" value="S4_RNA-bd_sf"/>
</dbReference>
<evidence type="ECO:0000259" key="7">
    <source>
        <dbReference type="Pfam" id="PF00900"/>
    </source>
</evidence>
<dbReference type="Pfam" id="PF08071">
    <property type="entry name" value="RS4NT"/>
    <property type="match status" value="1"/>
</dbReference>
<dbReference type="PIRSF" id="PIRSF002116">
    <property type="entry name" value="Ribosomal_S4"/>
    <property type="match status" value="1"/>
</dbReference>
<dbReference type="GO" id="GO:0006412">
    <property type="term" value="P:translation"/>
    <property type="evidence" value="ECO:0007669"/>
    <property type="project" value="InterPro"/>
</dbReference>
<name>A0A6P6Y785_DERPT</name>
<dbReference type="PANTHER" id="PTHR11581">
    <property type="entry name" value="30S/40S RIBOSOMAL PROTEIN S4"/>
    <property type="match status" value="1"/>
</dbReference>
<proteinExistence type="inferred from homology"/>
<dbReference type="Pfam" id="PF16121">
    <property type="entry name" value="40S_S4_C"/>
    <property type="match status" value="1"/>
</dbReference>
<dbReference type="RefSeq" id="XP_027200389.1">
    <property type="nucleotide sequence ID" value="XM_027344588.1"/>
</dbReference>
<dbReference type="Proteomes" id="UP000515146">
    <property type="component" value="Unplaced"/>
</dbReference>
<dbReference type="Gene3D" id="2.40.50.740">
    <property type="match status" value="1"/>
</dbReference>
<dbReference type="GO" id="GO:0003735">
    <property type="term" value="F:structural constituent of ribosome"/>
    <property type="evidence" value="ECO:0007669"/>
    <property type="project" value="UniProtKB-UniRule"/>
</dbReference>
<evidence type="ECO:0000256" key="5">
    <source>
        <dbReference type="ARBA" id="ARBA00023274"/>
    </source>
</evidence>
<comment type="similarity">
    <text evidence="1 6">Belongs to the eukaryotic ribosomal protein eS4 family.</text>
</comment>
<dbReference type="Gene3D" id="2.30.30.30">
    <property type="match status" value="1"/>
</dbReference>
<dbReference type="InterPro" id="IPR000876">
    <property type="entry name" value="Ribosomal_eS4"/>
</dbReference>
<dbReference type="InterPro" id="IPR041982">
    <property type="entry name" value="Ribosomal_eS4_KOW"/>
</dbReference>
<dbReference type="PROSITE" id="PS50889">
    <property type="entry name" value="S4"/>
    <property type="match status" value="1"/>
</dbReference>
<dbReference type="FunFam" id="3.10.290.10:FF:000002">
    <property type="entry name" value="40S ribosomal protein S4"/>
    <property type="match status" value="1"/>
</dbReference>
<feature type="domain" description="Small ribosomal subunit protein eS4 central region" evidence="7">
    <location>
        <begin position="96"/>
        <end position="168"/>
    </location>
</feature>
<keyword evidence="10" id="KW-1185">Reference proteome</keyword>
<evidence type="ECO:0000259" key="8">
    <source>
        <dbReference type="Pfam" id="PF08071"/>
    </source>
</evidence>
<dbReference type="OMA" id="HIMDSKI"/>
<keyword evidence="2 6" id="KW-0699">rRNA-binding</keyword>
<evidence type="ECO:0000256" key="3">
    <source>
        <dbReference type="ARBA" id="ARBA00022884"/>
    </source>
</evidence>
<feature type="domain" description="Small ribosomal subunit protein eS4 C-terminal" evidence="9">
    <location>
        <begin position="212"/>
        <end position="256"/>
    </location>
</feature>
<evidence type="ECO:0000256" key="4">
    <source>
        <dbReference type="ARBA" id="ARBA00022980"/>
    </source>
</evidence>
<dbReference type="Pfam" id="PF00900">
    <property type="entry name" value="Ribosomal_S4e"/>
    <property type="match status" value="1"/>
</dbReference>